<organism evidence="6 7">
    <name type="scientific">Candidatus Scybalomonas excrementavium</name>
    <dbReference type="NCBI Taxonomy" id="2840943"/>
    <lineage>
        <taxon>Bacteria</taxon>
        <taxon>Bacillati</taxon>
        <taxon>Bacillota</taxon>
        <taxon>Clostridia</taxon>
        <taxon>Lachnospirales</taxon>
        <taxon>Lachnospiraceae</taxon>
        <taxon>Lachnospiraceae incertae sedis</taxon>
        <taxon>Candidatus Scybalomonas</taxon>
    </lineage>
</organism>
<dbReference type="Pfam" id="PF00356">
    <property type="entry name" value="LacI"/>
    <property type="match status" value="1"/>
</dbReference>
<dbReference type="Gene3D" id="3.40.50.2300">
    <property type="match status" value="2"/>
</dbReference>
<dbReference type="SUPFAM" id="SSF53822">
    <property type="entry name" value="Periplasmic binding protein-like I"/>
    <property type="match status" value="1"/>
</dbReference>
<dbReference type="PANTHER" id="PTHR30146">
    <property type="entry name" value="LACI-RELATED TRANSCRIPTIONAL REPRESSOR"/>
    <property type="match status" value="1"/>
</dbReference>
<dbReference type="GO" id="GO:0003700">
    <property type="term" value="F:DNA-binding transcription factor activity"/>
    <property type="evidence" value="ECO:0007669"/>
    <property type="project" value="TreeGrafter"/>
</dbReference>
<dbReference type="Proteomes" id="UP000823618">
    <property type="component" value="Unassembled WGS sequence"/>
</dbReference>
<evidence type="ECO:0000259" key="5">
    <source>
        <dbReference type="PROSITE" id="PS50932"/>
    </source>
</evidence>
<keyword evidence="1" id="KW-0678">Repressor</keyword>
<protein>
    <submittedName>
        <fullName evidence="6">LacI family DNA-binding transcriptional regulator</fullName>
    </submittedName>
</protein>
<dbReference type="SUPFAM" id="SSF47413">
    <property type="entry name" value="lambda repressor-like DNA-binding domains"/>
    <property type="match status" value="1"/>
</dbReference>
<accession>A0A9D9N6W3</accession>
<proteinExistence type="predicted"/>
<sequence length="336" mass="37993">MKNQNAPTMKDVAKKAGVSLGTVSKVINNIPVGPSYRLKVEQAIKELNYEVNTYARGLKTNRTNIIALIIPDNINPFFSGLAHYIEAALYQRKYKLMLCCSDGIREKEIEYLNLCSQNKVDGIIALTYSDIGNYVSKSIPLVSFDRHFDNNFTPMVSSDNYMGGVIATEKLIELGCKRPAFIRFSSSIPGEADKRKDGYFDTCKKYNIPPIVLDKNVFAQVDKELEDFICEHEHSDHTLDFDGIFSNTDLHAFKAKKILEEKGYRIPEDVQIIGFDGIRQFGEEELFVSSICQPIKELAETCVSILLSNEQETRPTLTLLPVKYEFGGTTKREKEN</sequence>
<dbReference type="CDD" id="cd01392">
    <property type="entry name" value="HTH_LacI"/>
    <property type="match status" value="1"/>
</dbReference>
<evidence type="ECO:0000313" key="7">
    <source>
        <dbReference type="Proteomes" id="UP000823618"/>
    </source>
</evidence>
<reference evidence="6" key="2">
    <citation type="journal article" date="2021" name="PeerJ">
        <title>Extensive microbial diversity within the chicken gut microbiome revealed by metagenomics and culture.</title>
        <authorList>
            <person name="Gilroy R."/>
            <person name="Ravi A."/>
            <person name="Getino M."/>
            <person name="Pursley I."/>
            <person name="Horton D.L."/>
            <person name="Alikhan N.F."/>
            <person name="Baker D."/>
            <person name="Gharbi K."/>
            <person name="Hall N."/>
            <person name="Watson M."/>
            <person name="Adriaenssens E.M."/>
            <person name="Foster-Nyarko E."/>
            <person name="Jarju S."/>
            <person name="Secka A."/>
            <person name="Antonio M."/>
            <person name="Oren A."/>
            <person name="Chaudhuri R.R."/>
            <person name="La Ragione R."/>
            <person name="Hildebrand F."/>
            <person name="Pallen M.J."/>
        </authorList>
    </citation>
    <scope>NUCLEOTIDE SEQUENCE</scope>
    <source>
        <strain evidence="6">E3-2379</strain>
    </source>
</reference>
<dbReference type="PRINTS" id="PR00036">
    <property type="entry name" value="HTHLACI"/>
</dbReference>
<keyword evidence="4" id="KW-0804">Transcription</keyword>
<feature type="domain" description="HTH lacI-type" evidence="5">
    <location>
        <begin position="7"/>
        <end position="60"/>
    </location>
</feature>
<dbReference type="PANTHER" id="PTHR30146:SF95">
    <property type="entry name" value="RIBOSE OPERON REPRESSOR"/>
    <property type="match status" value="1"/>
</dbReference>
<comment type="caution">
    <text evidence="6">The sequence shown here is derived from an EMBL/GenBank/DDBJ whole genome shotgun (WGS) entry which is preliminary data.</text>
</comment>
<dbReference type="EMBL" id="JADIML010000014">
    <property type="protein sequence ID" value="MBO8462365.1"/>
    <property type="molecule type" value="Genomic_DNA"/>
</dbReference>
<keyword evidence="3 6" id="KW-0238">DNA-binding</keyword>
<evidence type="ECO:0000313" key="6">
    <source>
        <dbReference type="EMBL" id="MBO8462365.1"/>
    </source>
</evidence>
<dbReference type="GO" id="GO:0000976">
    <property type="term" value="F:transcription cis-regulatory region binding"/>
    <property type="evidence" value="ECO:0007669"/>
    <property type="project" value="TreeGrafter"/>
</dbReference>
<evidence type="ECO:0000256" key="1">
    <source>
        <dbReference type="ARBA" id="ARBA00022491"/>
    </source>
</evidence>
<dbReference type="CDD" id="cd06291">
    <property type="entry name" value="PBP1_Qymf-like"/>
    <property type="match status" value="1"/>
</dbReference>
<gene>
    <name evidence="6" type="ORF">IAC13_00360</name>
</gene>
<reference evidence="6" key="1">
    <citation type="submission" date="2020-10" db="EMBL/GenBank/DDBJ databases">
        <authorList>
            <person name="Gilroy R."/>
        </authorList>
    </citation>
    <scope>NUCLEOTIDE SEQUENCE</scope>
    <source>
        <strain evidence="6">E3-2379</strain>
    </source>
</reference>
<evidence type="ECO:0000256" key="2">
    <source>
        <dbReference type="ARBA" id="ARBA00023015"/>
    </source>
</evidence>
<dbReference type="Gene3D" id="1.10.260.40">
    <property type="entry name" value="lambda repressor-like DNA-binding domains"/>
    <property type="match status" value="1"/>
</dbReference>
<dbReference type="AlphaFoldDB" id="A0A9D9N6W3"/>
<dbReference type="InterPro" id="IPR001761">
    <property type="entry name" value="Peripla_BP/Lac1_sug-bd_dom"/>
</dbReference>
<keyword evidence="2" id="KW-0805">Transcription regulation</keyword>
<evidence type="ECO:0000256" key="4">
    <source>
        <dbReference type="ARBA" id="ARBA00023163"/>
    </source>
</evidence>
<dbReference type="Pfam" id="PF00532">
    <property type="entry name" value="Peripla_BP_1"/>
    <property type="match status" value="1"/>
</dbReference>
<dbReference type="InterPro" id="IPR000843">
    <property type="entry name" value="HTH_LacI"/>
</dbReference>
<evidence type="ECO:0000256" key="3">
    <source>
        <dbReference type="ARBA" id="ARBA00023125"/>
    </source>
</evidence>
<dbReference type="InterPro" id="IPR028082">
    <property type="entry name" value="Peripla_BP_I"/>
</dbReference>
<name>A0A9D9N6W3_9FIRM</name>
<dbReference type="InterPro" id="IPR010982">
    <property type="entry name" value="Lambda_DNA-bd_dom_sf"/>
</dbReference>
<dbReference type="SMART" id="SM00354">
    <property type="entry name" value="HTH_LACI"/>
    <property type="match status" value="1"/>
</dbReference>
<dbReference type="PROSITE" id="PS50932">
    <property type="entry name" value="HTH_LACI_2"/>
    <property type="match status" value="1"/>
</dbReference>
<dbReference type="PROSITE" id="PS00356">
    <property type="entry name" value="HTH_LACI_1"/>
    <property type="match status" value="1"/>
</dbReference>